<organism evidence="1 2">
    <name type="scientific">Serratia phage 2050H1</name>
    <dbReference type="NCBI Taxonomy" id="2024250"/>
    <lineage>
        <taxon>Viruses</taxon>
        <taxon>Duplodnaviria</taxon>
        <taxon>Heunggongvirae</taxon>
        <taxon>Uroviricota</taxon>
        <taxon>Caudoviricetes</taxon>
        <taxon>Pantevenvirales</taxon>
        <taxon>Ackermannviridae</taxon>
        <taxon>Miltonvirus</taxon>
        <taxon>Miltonvirus MAM1</taxon>
    </lineage>
</organism>
<proteinExistence type="predicted"/>
<accession>A0A249Y2E5</accession>
<gene>
    <name evidence="1" type="ORF">2050H1_092</name>
</gene>
<dbReference type="Proteomes" id="UP000224362">
    <property type="component" value="Segment"/>
</dbReference>
<dbReference type="EMBL" id="MF285619">
    <property type="protein sequence ID" value="ASZ78858.1"/>
    <property type="molecule type" value="Genomic_DNA"/>
</dbReference>
<name>A0A249Y2E5_9CAUD</name>
<protein>
    <submittedName>
        <fullName evidence="1">Uncharacterized protein</fullName>
    </submittedName>
</protein>
<sequence>MSNFKNFVQAVQTQLAAMSTTGLYEVGLTKDEVWNTYLDSFPEGTNLIYKERREYDCNCCSQFIRDVGRVVTIVDNKLVSLWDIQVEGYYQPVADALAKLVKSAAVTDVFVHPSSKVGVASNNVMQEDGQVKTWNHFHAVVPALNVKREDAIASFQGEVRNKQGVLKRGLETLTLESAEIVLELIDQNSLYRGEEHRAAVAHFIEMKKEFDALPQGEADNFIWVAYGKSTFQPIRNTSIGTMLIDLSEGMDLEDAVKRFEKVVAPANYKRPTAIVSKSMIENAEKAIDALGLTDSLPRRYATEADLNINNVLFADRAVKKSMSVFDDMKGEVKVATKSLDKVEEISISDFIANVIPKAHSLEVMVENSHANNLFSLIAPVNAGAPNLFKWGNPFSWSYNGEVAASIKERVKSAGGNVDGEMRISLSWFNNDDLDLHVHEPNGEHIYFHHRNSTSGGMLDIDMNGLGGMSPTRTPVENVFWRRASSMREGVYTIAVNNYSAREMIDVGFEMEIEFKGQKYNFVYDKKVSTGQNIVVAKVKYSHANGLEIVESIGQTTLSKDLWGIKTQTFVPVTMVMNSPNHWDGEETGNRHYFFMLKGCQNPSSTRGFYNEYLKSELNEHRKVLEILGSKLRVEHSPEQVSGIGFESTVRNHLLVKVGGSFNRTLKIVF</sequence>
<reference evidence="1 2" key="1">
    <citation type="submission" date="2017-06" db="EMBL/GenBank/DDBJ databases">
        <authorList>
            <person name="Kim H.J."/>
            <person name="Triplett B.A."/>
        </authorList>
    </citation>
    <scope>NUCLEOTIDE SEQUENCE [LARGE SCALE GENOMIC DNA]</scope>
</reference>
<evidence type="ECO:0000313" key="1">
    <source>
        <dbReference type="EMBL" id="ASZ78858.1"/>
    </source>
</evidence>
<evidence type="ECO:0000313" key="2">
    <source>
        <dbReference type="Proteomes" id="UP000224362"/>
    </source>
</evidence>